<comment type="caution">
    <text evidence="1">The sequence shown here is derived from an EMBL/GenBank/DDBJ whole genome shotgun (WGS) entry which is preliminary data.</text>
</comment>
<organism evidence="1 2">
    <name type="scientific">Oryza meyeriana var. granulata</name>
    <dbReference type="NCBI Taxonomy" id="110450"/>
    <lineage>
        <taxon>Eukaryota</taxon>
        <taxon>Viridiplantae</taxon>
        <taxon>Streptophyta</taxon>
        <taxon>Embryophyta</taxon>
        <taxon>Tracheophyta</taxon>
        <taxon>Spermatophyta</taxon>
        <taxon>Magnoliopsida</taxon>
        <taxon>Liliopsida</taxon>
        <taxon>Poales</taxon>
        <taxon>Poaceae</taxon>
        <taxon>BOP clade</taxon>
        <taxon>Oryzoideae</taxon>
        <taxon>Oryzeae</taxon>
        <taxon>Oryzinae</taxon>
        <taxon>Oryza</taxon>
        <taxon>Oryza meyeriana</taxon>
    </lineage>
</organism>
<keyword evidence="2" id="KW-1185">Reference proteome</keyword>
<name>A0A6G1CH74_9ORYZ</name>
<evidence type="ECO:0000313" key="1">
    <source>
        <dbReference type="EMBL" id="KAF0899401.1"/>
    </source>
</evidence>
<reference evidence="1 2" key="1">
    <citation type="submission" date="2019-11" db="EMBL/GenBank/DDBJ databases">
        <title>Whole genome sequence of Oryza granulata.</title>
        <authorList>
            <person name="Li W."/>
        </authorList>
    </citation>
    <scope>NUCLEOTIDE SEQUENCE [LARGE SCALE GENOMIC DNA]</scope>
    <source>
        <strain evidence="2">cv. Menghai</strain>
        <tissue evidence="1">Leaf</tissue>
    </source>
</reference>
<sequence length="68" mass="7636">MIIATGLLDAGLLRDKELLHLFDLAMQSESNLKTMAEKNATEEACRMRQQAQMEFGHARSLCLHAVCM</sequence>
<evidence type="ECO:0000313" key="2">
    <source>
        <dbReference type="Proteomes" id="UP000479710"/>
    </source>
</evidence>
<gene>
    <name evidence="1" type="ORF">E2562_019520</name>
</gene>
<dbReference type="EMBL" id="SPHZ02000009">
    <property type="protein sequence ID" value="KAF0899401.1"/>
    <property type="molecule type" value="Genomic_DNA"/>
</dbReference>
<proteinExistence type="predicted"/>
<protein>
    <submittedName>
        <fullName evidence="1">Uncharacterized protein</fullName>
    </submittedName>
</protein>
<dbReference type="Proteomes" id="UP000479710">
    <property type="component" value="Unassembled WGS sequence"/>
</dbReference>
<accession>A0A6G1CH74</accession>
<dbReference type="AlphaFoldDB" id="A0A6G1CH74"/>